<keyword evidence="3 4" id="KW-0175">Coiled coil</keyword>
<evidence type="ECO:0000313" key="6">
    <source>
        <dbReference type="Ensembl" id="ENSOANP00000052624.1"/>
    </source>
</evidence>
<protein>
    <submittedName>
        <fullName evidence="6">Coiled-coil domain containing 18</fullName>
    </submittedName>
</protein>
<gene>
    <name evidence="6" type="primary">CCDC18</name>
</gene>
<comment type="subcellular location">
    <subcellularLocation>
        <location evidence="1">Cytoplasm</location>
    </subcellularLocation>
</comment>
<name>A0A6I8PDC1_ORNAN</name>
<sequence>MEFCSLKCREKDDEEEILLANVASLRSRLKKTELSLQNVGQELIRTSASEHSDGDFNHNRFERLTLEDLVQPNYSGLVNFKSVANMSHGRSDCQRKLRNQSYRGFALDTSLDQESQRFREKLSDLQEQNATLLAQNRTLMNEVESVHFELAQSKARICFLESARSQSSGGPIFEEKIINLEAEITAQDKVLRDAEDKLEQSQKMVVEKELSLLKVKNEFKMLKMDLLEQSNKAKRVEQQRNEALNNAEGLSKAFRQYKERVAEKLEKVQAEEAALEKGLINCEKEKEELQEKCDAYRNELETLKQKLRQSKEENISGKEKLRNLGMKNSEVVSQLMESKQKIFILECELKDKGELFRQKCDLKNENTELKALIASQNERLNMCQKEIENSRLELNSLEMIVSQLPLNREVLTSKSCVCKRLLDNSSAKEHACDASCESNKSVITDLRIKLAMKEAEVQKLRASLTISQVSQNFSVDDYQENEGLMGLETEPVKLNGNQVEKRYIQKLHIMSKQFERERQRIVAGLEELRTKLTKAETENSDLKANMARRTSQFQVIQEELLEKAANTSRLESEVTKKCSQLLTLEKQLEEKTVAYSSSAAKNIELEHELVLQVQLEKKDQQFNEQEKTVTILQQDILCKQHHLESLDRLLIESRGEMEKQNIKKDEALKLLQNQVSEETIKVRQLSSALDMCKDELAMHLSELEGNKEKFEQQLKKKSEEVNDLQKELTLRNHSLQEISQQNVSLQHTLQQQEQMLQEETIRNGELEDSQANLEKQVSKLEQQLQKQKEHSAEELSQLEEKLQIATRETDLKRQKITELTSTVRQIKLEMDQCKVELIEMEKELVHLRRDGENKASQLNHLDMVLKQTQGELKKKAQTLNELEMLQEHTQADLKSALEKQEKLEAELQNAHVELKNTLKQLQALRDMLQNAQLSLEEKCTTIKDLRAELSECKIEIEDKKQELLEMDQALKERNWELKQRAAQITQLDVAIREHKGEMEQKIIRLEGTLEKSELEVNECNKQISNLDEKLQSTKEQLHEKEFDVLQKDQEINQLKKETERKQHRIVEIESILKEQEQSLADHYKEALELGQQVRLAREQMQRAHVELMETRRQQIQAQREADRLANELEEARHLSREKEAQANHLAEELGGAQAHGAQLEAKMQTEMKRLLADMESLKEASQLEMLTHQANHAKWKMSVESQKSSIQELSEQLEMVKRELEEAQGTVSNLQKQLQERNDLVQAANEALLVKESEVTRLQAQISGRERAGGIKHFSGPAVSPQFLQGNQEASFSNPSQAPFDKYPKLRRSISESDLSLQTGDDDELSEELLRDLKQALRHQPATLEDGQKETEYAQSGSLDESSFDPLTYEVDEDRASGSSDFSTLSGMLKYINKEMRMAENSLGQTSSAGENL</sequence>
<proteinExistence type="predicted"/>
<evidence type="ECO:0000256" key="5">
    <source>
        <dbReference type="SAM" id="MobiDB-lite"/>
    </source>
</evidence>
<evidence type="ECO:0000256" key="1">
    <source>
        <dbReference type="ARBA" id="ARBA00004496"/>
    </source>
</evidence>
<feature type="coiled-coil region" evidence="4">
    <location>
        <begin position="115"/>
        <end position="142"/>
    </location>
</feature>
<evidence type="ECO:0000256" key="3">
    <source>
        <dbReference type="ARBA" id="ARBA00023054"/>
    </source>
</evidence>
<evidence type="ECO:0000313" key="7">
    <source>
        <dbReference type="Proteomes" id="UP000002279"/>
    </source>
</evidence>
<evidence type="ECO:0000256" key="4">
    <source>
        <dbReference type="SAM" id="Coils"/>
    </source>
</evidence>
<dbReference type="GeneTree" id="ENSGT00940000153190"/>
<dbReference type="Ensembl" id="ENSOANT00000070984.1">
    <property type="protein sequence ID" value="ENSOANP00000052624.1"/>
    <property type="gene ID" value="ENSOANG00000001148.4"/>
</dbReference>
<dbReference type="PANTHER" id="PTHR18875:SF8">
    <property type="entry name" value="COILED-COIL DOMAIN-CONTAINING PROTEIN 18"/>
    <property type="match status" value="1"/>
</dbReference>
<keyword evidence="7" id="KW-1185">Reference proteome</keyword>
<dbReference type="Proteomes" id="UP000002279">
    <property type="component" value="Chromosome 4"/>
</dbReference>
<feature type="coiled-coil region" evidence="4">
    <location>
        <begin position="518"/>
        <end position="552"/>
    </location>
</feature>
<feature type="region of interest" description="Disordered" evidence="5">
    <location>
        <begin position="1339"/>
        <end position="1382"/>
    </location>
</feature>
<dbReference type="PANTHER" id="PTHR18875">
    <property type="entry name" value="SARCOMA ANTIGEN NY-SAR-24/CYTOSKELETAL PROTEIN SOJO"/>
    <property type="match status" value="1"/>
</dbReference>
<evidence type="ECO:0000256" key="2">
    <source>
        <dbReference type="ARBA" id="ARBA00022490"/>
    </source>
</evidence>
<reference evidence="6 7" key="1">
    <citation type="journal article" date="2008" name="Nature">
        <title>Genome analysis of the platypus reveals unique signatures of evolution.</title>
        <authorList>
            <person name="Warren W.C."/>
            <person name="Hillier L.W."/>
            <person name="Marshall Graves J.A."/>
            <person name="Birney E."/>
            <person name="Ponting C.P."/>
            <person name="Grutzner F."/>
            <person name="Belov K."/>
            <person name="Miller W."/>
            <person name="Clarke L."/>
            <person name="Chinwalla A.T."/>
            <person name="Yang S.P."/>
            <person name="Heger A."/>
            <person name="Locke D.P."/>
            <person name="Miethke P."/>
            <person name="Waters P.D."/>
            <person name="Veyrunes F."/>
            <person name="Fulton L."/>
            <person name="Fulton B."/>
            <person name="Graves T."/>
            <person name="Wallis J."/>
            <person name="Puente X.S."/>
            <person name="Lopez-Otin C."/>
            <person name="Ordonez G.R."/>
            <person name="Eichler E.E."/>
            <person name="Chen L."/>
            <person name="Cheng Z."/>
            <person name="Deakin J.E."/>
            <person name="Alsop A."/>
            <person name="Thompson K."/>
            <person name="Kirby P."/>
            <person name="Papenfuss A.T."/>
            <person name="Wakefield M.J."/>
            <person name="Olender T."/>
            <person name="Lancet D."/>
            <person name="Huttley G.A."/>
            <person name="Smit A.F."/>
            <person name="Pask A."/>
            <person name="Temple-Smith P."/>
            <person name="Batzer M.A."/>
            <person name="Walker J.A."/>
            <person name="Konkel M.K."/>
            <person name="Harris R.S."/>
            <person name="Whittington C.M."/>
            <person name="Wong E.S."/>
            <person name="Gemmell N.J."/>
            <person name="Buschiazzo E."/>
            <person name="Vargas Jentzsch I.M."/>
            <person name="Merkel A."/>
            <person name="Schmitz J."/>
            <person name="Zemann A."/>
            <person name="Churakov G."/>
            <person name="Kriegs J.O."/>
            <person name="Brosius J."/>
            <person name="Murchison E.P."/>
            <person name="Sachidanandam R."/>
            <person name="Smith C."/>
            <person name="Hannon G.J."/>
            <person name="Tsend-Ayush E."/>
            <person name="McMillan D."/>
            <person name="Attenborough R."/>
            <person name="Rens W."/>
            <person name="Ferguson-Smith M."/>
            <person name="Lefevre C.M."/>
            <person name="Sharp J.A."/>
            <person name="Nicholas K.R."/>
            <person name="Ray D.A."/>
            <person name="Kube M."/>
            <person name="Reinhardt R."/>
            <person name="Pringle T.H."/>
            <person name="Taylor J."/>
            <person name="Jones R.C."/>
            <person name="Nixon B."/>
            <person name="Dacheux J.L."/>
            <person name="Niwa H."/>
            <person name="Sekita Y."/>
            <person name="Huang X."/>
            <person name="Stark A."/>
            <person name="Kheradpour P."/>
            <person name="Kellis M."/>
            <person name="Flicek P."/>
            <person name="Chen Y."/>
            <person name="Webber C."/>
            <person name="Hardison R."/>
            <person name="Nelson J."/>
            <person name="Hallsworth-Pepin K."/>
            <person name="Delehaunty K."/>
            <person name="Markovic C."/>
            <person name="Minx P."/>
            <person name="Feng Y."/>
            <person name="Kremitzki C."/>
            <person name="Mitreva M."/>
            <person name="Glasscock J."/>
            <person name="Wylie T."/>
            <person name="Wohldmann P."/>
            <person name="Thiru P."/>
            <person name="Nhan M.N."/>
            <person name="Pohl C.S."/>
            <person name="Smith S.M."/>
            <person name="Hou S."/>
            <person name="Nefedov M."/>
            <person name="de Jong P.J."/>
            <person name="Renfree M.B."/>
            <person name="Mardis E.R."/>
            <person name="Wilson R.K."/>
        </authorList>
    </citation>
    <scope>NUCLEOTIDE SEQUENCE [LARGE SCALE GENOMIC DNA]</scope>
    <source>
        <strain evidence="6 7">Glennie</strain>
    </source>
</reference>
<feature type="coiled-coil region" evidence="4">
    <location>
        <begin position="366"/>
        <end position="400"/>
    </location>
</feature>
<reference evidence="6" key="2">
    <citation type="submission" date="2025-08" db="UniProtKB">
        <authorList>
            <consortium name="Ensembl"/>
        </authorList>
    </citation>
    <scope>IDENTIFICATION</scope>
    <source>
        <strain evidence="6">Glennie</strain>
    </source>
</reference>
<dbReference type="GO" id="GO:0005737">
    <property type="term" value="C:cytoplasm"/>
    <property type="evidence" value="ECO:0007669"/>
    <property type="project" value="UniProtKB-SubCell"/>
</dbReference>
<feature type="coiled-coil region" evidence="4">
    <location>
        <begin position="177"/>
        <end position="320"/>
    </location>
</feature>
<reference evidence="6" key="3">
    <citation type="submission" date="2025-09" db="UniProtKB">
        <authorList>
            <consortium name="Ensembl"/>
        </authorList>
    </citation>
    <scope>IDENTIFICATION</scope>
    <source>
        <strain evidence="6">Glennie</strain>
    </source>
</reference>
<feature type="coiled-coil region" evidence="4">
    <location>
        <begin position="995"/>
        <end position="1261"/>
    </location>
</feature>
<dbReference type="Bgee" id="ENSOANG00000001148">
    <property type="expression patterns" value="Expressed in ovary and 8 other cell types or tissues"/>
</dbReference>
<organism evidence="6 7">
    <name type="scientific">Ornithorhynchus anatinus</name>
    <name type="common">Duckbill platypus</name>
    <dbReference type="NCBI Taxonomy" id="9258"/>
    <lineage>
        <taxon>Eukaryota</taxon>
        <taxon>Metazoa</taxon>
        <taxon>Chordata</taxon>
        <taxon>Craniata</taxon>
        <taxon>Vertebrata</taxon>
        <taxon>Euteleostomi</taxon>
        <taxon>Mammalia</taxon>
        <taxon>Monotremata</taxon>
        <taxon>Ornithorhynchidae</taxon>
        <taxon>Ornithorhynchus</taxon>
    </lineage>
</organism>
<accession>A0A6I8PDC1</accession>
<feature type="coiled-coil region" evidence="4">
    <location>
        <begin position="668"/>
        <end position="969"/>
    </location>
</feature>
<keyword evidence="2" id="KW-0963">Cytoplasm</keyword>